<sequence>MLQKSLSSGIPFITSHVYHLQSAFKFNNLYFMTIQHIEKLVILENSAKRQQKESPLLLPANNFVFNLMVSSLYLTK</sequence>
<evidence type="ECO:0000313" key="1">
    <source>
        <dbReference type="EMBL" id="RGZ91652.1"/>
    </source>
</evidence>
<accession>A0A413Q695</accession>
<evidence type="ECO:0000313" key="2">
    <source>
        <dbReference type="Proteomes" id="UP000283721"/>
    </source>
</evidence>
<gene>
    <name evidence="1" type="ORF">DW967_09965</name>
</gene>
<name>A0A413Q695_9FIRM</name>
<proteinExistence type="predicted"/>
<dbReference type="AlphaFoldDB" id="A0A413Q695"/>
<comment type="caution">
    <text evidence="1">The sequence shown here is derived from an EMBL/GenBank/DDBJ whole genome shotgun (WGS) entry which is preliminary data.</text>
</comment>
<organism evidence="1 2">
    <name type="scientific">Agathobacter rectalis</name>
    <dbReference type="NCBI Taxonomy" id="39491"/>
    <lineage>
        <taxon>Bacteria</taxon>
        <taxon>Bacillati</taxon>
        <taxon>Bacillota</taxon>
        <taxon>Clostridia</taxon>
        <taxon>Lachnospirales</taxon>
        <taxon>Lachnospiraceae</taxon>
        <taxon>Agathobacter</taxon>
    </lineage>
</organism>
<protein>
    <submittedName>
        <fullName evidence="1">Uncharacterized protein</fullName>
    </submittedName>
</protein>
<dbReference type="Proteomes" id="UP000283721">
    <property type="component" value="Unassembled WGS sequence"/>
</dbReference>
<reference evidence="1 2" key="1">
    <citation type="submission" date="2018-08" db="EMBL/GenBank/DDBJ databases">
        <title>A genome reference for cultivated species of the human gut microbiota.</title>
        <authorList>
            <person name="Zou Y."/>
            <person name="Xue W."/>
            <person name="Luo G."/>
        </authorList>
    </citation>
    <scope>NUCLEOTIDE SEQUENCE [LARGE SCALE GENOMIC DNA]</scope>
    <source>
        <strain evidence="1 2">AM47-6BH</strain>
    </source>
</reference>
<dbReference type="EMBL" id="QSES01000017">
    <property type="protein sequence ID" value="RGZ91652.1"/>
    <property type="molecule type" value="Genomic_DNA"/>
</dbReference>